<dbReference type="EMBL" id="CP012850">
    <property type="protein sequence ID" value="ALI37789.1"/>
    <property type="molecule type" value="Genomic_DNA"/>
</dbReference>
<dbReference type="OrthoDB" id="12057at2157"/>
<dbReference type="Pfam" id="PF14417">
    <property type="entry name" value="MEDS"/>
    <property type="match status" value="1"/>
</dbReference>
<dbReference type="AlphaFoldDB" id="A0A654M5D4"/>
<dbReference type="GeneID" id="60423421"/>
<reference evidence="3" key="1">
    <citation type="submission" date="2015-10" db="EMBL/GenBank/DDBJ databases">
        <title>Niche specialization of a soil ammonia-oxidizing archaeon, Candidatus Nitrosocosmicus oleophilus.</title>
        <authorList>
            <person name="Jung M.-Y."/>
            <person name="Rhee S.-K."/>
        </authorList>
    </citation>
    <scope>NUCLEOTIDE SEQUENCE [LARGE SCALE GENOMIC DNA]</scope>
    <source>
        <strain evidence="3">MY3</strain>
    </source>
</reference>
<gene>
    <name evidence="2" type="ORF">NMY3_03607</name>
</gene>
<proteinExistence type="predicted"/>
<accession>A0A654M5D4</accession>
<protein>
    <recommendedName>
        <fullName evidence="1">MEDS domain-containing protein</fullName>
    </recommendedName>
</protein>
<dbReference type="KEGG" id="taa:NMY3_03607"/>
<dbReference type="Proteomes" id="UP000058925">
    <property type="component" value="Chromosome"/>
</dbReference>
<dbReference type="RefSeq" id="WP_196816793.1">
    <property type="nucleotide sequence ID" value="NZ_CP012850.1"/>
</dbReference>
<evidence type="ECO:0000313" key="2">
    <source>
        <dbReference type="EMBL" id="ALI37789.1"/>
    </source>
</evidence>
<evidence type="ECO:0000313" key="3">
    <source>
        <dbReference type="Proteomes" id="UP000058925"/>
    </source>
</evidence>
<evidence type="ECO:0000259" key="1">
    <source>
        <dbReference type="Pfam" id="PF14417"/>
    </source>
</evidence>
<keyword evidence="3" id="KW-1185">Reference proteome</keyword>
<name>A0A654M5D4_9ARCH</name>
<dbReference type="InterPro" id="IPR025847">
    <property type="entry name" value="MEDS_domain"/>
</dbReference>
<feature type="domain" description="MEDS" evidence="1">
    <location>
        <begin position="219"/>
        <end position="368"/>
    </location>
</feature>
<organism evidence="2 3">
    <name type="scientific">Candidatus Nitrosocosmicus oleophilus</name>
    <dbReference type="NCBI Taxonomy" id="1353260"/>
    <lineage>
        <taxon>Archaea</taxon>
        <taxon>Nitrososphaerota</taxon>
        <taxon>Nitrososphaeria</taxon>
        <taxon>Nitrososphaerales</taxon>
        <taxon>Nitrososphaeraceae</taxon>
        <taxon>Candidatus Nitrosocosmicus</taxon>
    </lineage>
</organism>
<sequence>MTINVYKPKKNDDISHAFSIYSNSQEKLDAGFQFLIEGLEKDESILFVTDDLSKEEIIERLKKICQFRFNISTLVNDGVITILSSTQWYFFGDMLETGKLSPSGGMTMSKNPSPMHNDTSMENEDNIEGSHFVLPMDSKKRFRAFYDMKPFFEKKYYEALINYESTQKGASNPTHTLCAYEIGLMQEISPEAFRTLVKNHTLINEMNYDALIDPSANMHVILLYDKQDDLDKAVSTYINEGLKRGQICIHASVSLANESYLENFSSQITNYQENIEKGNLIVIDLVPYYVNAMEGNLESFNKLKEEMIFRANQDINRKDKHIRLTADCATLLLKNKHFEECINLEDWWHEKPFDGSYVCPYPKSLLDRYPFNAFLSRLIHNHDVIIDSNGKLIHEYML</sequence>